<keyword evidence="4" id="KW-1185">Reference proteome</keyword>
<dbReference type="GO" id="GO:0017064">
    <property type="term" value="F:fatty acid amide hydrolase activity"/>
    <property type="evidence" value="ECO:0007669"/>
    <property type="project" value="TreeGrafter"/>
</dbReference>
<dbReference type="EMBL" id="LJIJ01000986">
    <property type="protein sequence ID" value="ODM93445.1"/>
    <property type="molecule type" value="Genomic_DNA"/>
</dbReference>
<dbReference type="InterPro" id="IPR023631">
    <property type="entry name" value="Amidase_dom"/>
</dbReference>
<evidence type="ECO:0000313" key="4">
    <source>
        <dbReference type="Proteomes" id="UP000094527"/>
    </source>
</evidence>
<feature type="active site" description="Acyl-ester intermediate" evidence="1">
    <location>
        <position position="205"/>
    </location>
</feature>
<dbReference type="STRING" id="48709.A0A1D2MKL0"/>
<evidence type="ECO:0000259" key="2">
    <source>
        <dbReference type="Pfam" id="PF01425"/>
    </source>
</evidence>
<organism evidence="3 4">
    <name type="scientific">Orchesella cincta</name>
    <name type="common">Springtail</name>
    <name type="synonym">Podura cincta</name>
    <dbReference type="NCBI Taxonomy" id="48709"/>
    <lineage>
        <taxon>Eukaryota</taxon>
        <taxon>Metazoa</taxon>
        <taxon>Ecdysozoa</taxon>
        <taxon>Arthropoda</taxon>
        <taxon>Hexapoda</taxon>
        <taxon>Collembola</taxon>
        <taxon>Entomobryomorpha</taxon>
        <taxon>Entomobryoidea</taxon>
        <taxon>Orchesellidae</taxon>
        <taxon>Orchesellinae</taxon>
        <taxon>Orchesella</taxon>
    </lineage>
</organism>
<evidence type="ECO:0000313" key="3">
    <source>
        <dbReference type="EMBL" id="ODM93445.1"/>
    </source>
</evidence>
<accession>A0A1D2MKL0</accession>
<dbReference type="Proteomes" id="UP000094527">
    <property type="component" value="Unassembled WGS sequence"/>
</dbReference>
<comment type="caution">
    <text evidence="3">The sequence shown here is derived from an EMBL/GenBank/DDBJ whole genome shotgun (WGS) entry which is preliminary data.</text>
</comment>
<dbReference type="PANTHER" id="PTHR45847">
    <property type="entry name" value="FATTY ACID AMIDE HYDROLASE"/>
    <property type="match status" value="1"/>
</dbReference>
<dbReference type="PIRSF" id="PIRSF001221">
    <property type="entry name" value="Amidase_fungi"/>
    <property type="match status" value="1"/>
</dbReference>
<dbReference type="Pfam" id="PF01425">
    <property type="entry name" value="Amidase"/>
    <property type="match status" value="1"/>
</dbReference>
<proteinExistence type="predicted"/>
<name>A0A1D2MKL0_ORCCI</name>
<dbReference type="InterPro" id="IPR036928">
    <property type="entry name" value="AS_sf"/>
</dbReference>
<dbReference type="OMA" id="WNYTAVW"/>
<reference evidence="3 4" key="1">
    <citation type="journal article" date="2016" name="Genome Biol. Evol.">
        <title>Gene Family Evolution Reflects Adaptation to Soil Environmental Stressors in the Genome of the Collembolan Orchesella cincta.</title>
        <authorList>
            <person name="Faddeeva-Vakhrusheva A."/>
            <person name="Derks M.F."/>
            <person name="Anvar S.Y."/>
            <person name="Agamennone V."/>
            <person name="Suring W."/>
            <person name="Smit S."/>
            <person name="van Straalen N.M."/>
            <person name="Roelofs D."/>
        </authorList>
    </citation>
    <scope>NUCLEOTIDE SEQUENCE [LARGE SCALE GENOMIC DNA]</scope>
    <source>
        <tissue evidence="3">Mixed pool</tissue>
    </source>
</reference>
<feature type="active site" description="Charge relay system" evidence="1">
    <location>
        <position position="189"/>
    </location>
</feature>
<dbReference type="AlphaFoldDB" id="A0A1D2MKL0"/>
<dbReference type="Gene3D" id="3.90.1300.10">
    <property type="entry name" value="Amidase signature (AS) domain"/>
    <property type="match status" value="1"/>
</dbReference>
<dbReference type="SUPFAM" id="SSF75304">
    <property type="entry name" value="Amidase signature (AS) enzymes"/>
    <property type="match status" value="1"/>
</dbReference>
<protein>
    <submittedName>
        <fullName evidence="3">Fatty-acid amide hydrolase 1</fullName>
    </submittedName>
</protein>
<keyword evidence="3" id="KW-0378">Hydrolase</keyword>
<feature type="active site" description="Charge relay system" evidence="1">
    <location>
        <position position="114"/>
    </location>
</feature>
<evidence type="ECO:0000256" key="1">
    <source>
        <dbReference type="PIRSR" id="PIRSR001221-1"/>
    </source>
</evidence>
<dbReference type="GO" id="GO:0004040">
    <property type="term" value="F:amidase activity"/>
    <property type="evidence" value="ECO:0007669"/>
    <property type="project" value="TreeGrafter"/>
</dbReference>
<dbReference type="PANTHER" id="PTHR45847:SF6">
    <property type="entry name" value="FATTY ACID AMIDE HYDROLASE"/>
    <property type="match status" value="1"/>
</dbReference>
<dbReference type="InterPro" id="IPR052096">
    <property type="entry name" value="Endocannabinoid_amidase"/>
</dbReference>
<sequence>MVNPELQAKIIHKQQERKESFAKLKAECILNERAINITQLSVEELARGLKSRELSATEVLKAYTAKALEVTEKFNCVTEFIPQALEWASKLDAIASNSNPIITGPLHGLPVAIKDDHDVEGMDTTMGFAKNLYKPVKESAVLVKILLKLGALPFVKTNVPQSIFSNGSDNPIFGTSLNCLNAKLSPAGSSSGGAVFATGSDLGGSLRTPAHFHGICSLRPTVNRLSEKGVVQCLPKVDGQRGVPGIIAANAKTLAFVWKAITENNIQNQFDPLAVPIPWNENIFSSKDQLKIGYFTSLPLFPAFEDTRKTVLAAKDAFASKGHKIMEFQMPDDFNYMNAIVNLLSSDRGQHLKQMFEGEPISYCVADLVESFRNPEQVEAKSSGTRREQILSYAARCGADVKTAGDLWDMIYEKRAITQDLLKRMDEAGLDLILSPAFPFPAIKLHDTHALLSGAVYTMIWSFVNFPAGVVRFGTESEAGFQSYDDGGHFEFKLAKAAMSESAGMPINVQIIGRPFKEELVLRAMLELETYKISS</sequence>
<feature type="domain" description="Amidase" evidence="2">
    <location>
        <begin position="58"/>
        <end position="522"/>
    </location>
</feature>
<dbReference type="GO" id="GO:0009062">
    <property type="term" value="P:fatty acid catabolic process"/>
    <property type="evidence" value="ECO:0007669"/>
    <property type="project" value="TreeGrafter"/>
</dbReference>
<dbReference type="OrthoDB" id="6428749at2759"/>
<gene>
    <name evidence="3" type="ORF">Ocin01_13238</name>
</gene>